<evidence type="ECO:0000259" key="5">
    <source>
        <dbReference type="PROSITE" id="PS50932"/>
    </source>
</evidence>
<dbReference type="SUPFAM" id="SSF53822">
    <property type="entry name" value="Periplasmic binding protein-like I"/>
    <property type="match status" value="1"/>
</dbReference>
<dbReference type="AlphaFoldDB" id="A0A0B6S2Y3"/>
<dbReference type="PANTHER" id="PTHR30146:SF33">
    <property type="entry name" value="TRANSCRIPTIONAL REGULATOR"/>
    <property type="match status" value="1"/>
</dbReference>
<dbReference type="KEGG" id="bgp:BGL_1c20870"/>
<dbReference type="SUPFAM" id="SSF47413">
    <property type="entry name" value="lambda repressor-like DNA-binding domains"/>
    <property type="match status" value="1"/>
</dbReference>
<dbReference type="InterPro" id="IPR000843">
    <property type="entry name" value="HTH_LacI"/>
</dbReference>
<evidence type="ECO:0000256" key="1">
    <source>
        <dbReference type="ARBA" id="ARBA00023015"/>
    </source>
</evidence>
<keyword evidence="7" id="KW-1185">Reference proteome</keyword>
<dbReference type="Gene3D" id="3.40.50.2300">
    <property type="match status" value="2"/>
</dbReference>
<dbReference type="EMBL" id="CP002580">
    <property type="protein sequence ID" value="AJK46596.1"/>
    <property type="molecule type" value="Genomic_DNA"/>
</dbReference>
<dbReference type="Gene3D" id="1.10.260.40">
    <property type="entry name" value="lambda repressor-like DNA-binding domains"/>
    <property type="match status" value="1"/>
</dbReference>
<dbReference type="HOGENOM" id="CLU_037628_6_3_4"/>
<keyword evidence="1" id="KW-0805">Transcription regulation</keyword>
<dbReference type="GO" id="GO:0000976">
    <property type="term" value="F:transcription cis-regulatory region binding"/>
    <property type="evidence" value="ECO:0007669"/>
    <property type="project" value="TreeGrafter"/>
</dbReference>
<feature type="domain" description="HTH lacI-type" evidence="5">
    <location>
        <begin position="37"/>
        <end position="90"/>
    </location>
</feature>
<protein>
    <submittedName>
        <fullName evidence="6">Transcriptional regulator, LacI family</fullName>
    </submittedName>
</protein>
<dbReference type="PROSITE" id="PS00356">
    <property type="entry name" value="HTH_LACI_1"/>
    <property type="match status" value="1"/>
</dbReference>
<dbReference type="InterPro" id="IPR010982">
    <property type="entry name" value="Lambda_DNA-bd_dom_sf"/>
</dbReference>
<keyword evidence="3" id="KW-0804">Transcription</keyword>
<accession>A0A0B6S2Y3</accession>
<reference evidence="6 7" key="2">
    <citation type="journal article" date="2016" name="Appl. Microbiol. Biotechnol.">
        <title>Mutations improving production and secretion of extracellular lipase by Burkholderia glumae PG1.</title>
        <authorList>
            <person name="Knapp A."/>
            <person name="Voget S."/>
            <person name="Gao R."/>
            <person name="Zaburannyi N."/>
            <person name="Krysciak D."/>
            <person name="Breuer M."/>
            <person name="Hauer B."/>
            <person name="Streit W.R."/>
            <person name="Muller R."/>
            <person name="Daniel R."/>
            <person name="Jaeger K.E."/>
        </authorList>
    </citation>
    <scope>NUCLEOTIDE SEQUENCE [LARGE SCALE GENOMIC DNA]</scope>
    <source>
        <strain evidence="6 7">PG1</strain>
    </source>
</reference>
<dbReference type="GO" id="GO:0003700">
    <property type="term" value="F:DNA-binding transcription factor activity"/>
    <property type="evidence" value="ECO:0007669"/>
    <property type="project" value="TreeGrafter"/>
</dbReference>
<dbReference type="InterPro" id="IPR028082">
    <property type="entry name" value="Peripla_BP_I"/>
</dbReference>
<evidence type="ECO:0000256" key="4">
    <source>
        <dbReference type="SAM" id="MobiDB-lite"/>
    </source>
</evidence>
<organism evidence="6 7">
    <name type="scientific">Burkholderia plantarii</name>
    <dbReference type="NCBI Taxonomy" id="41899"/>
    <lineage>
        <taxon>Bacteria</taxon>
        <taxon>Pseudomonadati</taxon>
        <taxon>Pseudomonadota</taxon>
        <taxon>Betaproteobacteria</taxon>
        <taxon>Burkholderiales</taxon>
        <taxon>Burkholderiaceae</taxon>
        <taxon>Burkholderia</taxon>
    </lineage>
</organism>
<evidence type="ECO:0000313" key="6">
    <source>
        <dbReference type="EMBL" id="AJK46596.1"/>
    </source>
</evidence>
<dbReference type="CDD" id="cd01392">
    <property type="entry name" value="HTH_LacI"/>
    <property type="match status" value="1"/>
</dbReference>
<dbReference type="SMART" id="SM00354">
    <property type="entry name" value="HTH_LACI"/>
    <property type="match status" value="1"/>
</dbReference>
<dbReference type="InterPro" id="IPR046335">
    <property type="entry name" value="LacI/GalR-like_sensor"/>
</dbReference>
<evidence type="ECO:0000313" key="7">
    <source>
        <dbReference type="Proteomes" id="UP000031838"/>
    </source>
</evidence>
<dbReference type="CDD" id="cd01575">
    <property type="entry name" value="PBP1_GntR"/>
    <property type="match status" value="1"/>
</dbReference>
<dbReference type="Pfam" id="PF00356">
    <property type="entry name" value="LacI"/>
    <property type="match status" value="1"/>
</dbReference>
<dbReference type="Pfam" id="PF13377">
    <property type="entry name" value="Peripla_BP_3"/>
    <property type="match status" value="1"/>
</dbReference>
<reference evidence="7" key="1">
    <citation type="submission" date="2011-03" db="EMBL/GenBank/DDBJ databases">
        <authorList>
            <person name="Voget S."/>
            <person name="Streit W.R."/>
            <person name="Jaeger K.E."/>
            <person name="Daniel R."/>
        </authorList>
    </citation>
    <scope>NUCLEOTIDE SEQUENCE [LARGE SCALE GENOMIC DNA]</scope>
    <source>
        <strain evidence="7">PG1</strain>
    </source>
</reference>
<evidence type="ECO:0000256" key="3">
    <source>
        <dbReference type="ARBA" id="ARBA00023163"/>
    </source>
</evidence>
<gene>
    <name evidence="6" type="ORF">BGL_1c20870</name>
</gene>
<name>A0A0B6S2Y3_BURPL</name>
<dbReference type="PANTHER" id="PTHR30146">
    <property type="entry name" value="LACI-RELATED TRANSCRIPTIONAL REPRESSOR"/>
    <property type="match status" value="1"/>
</dbReference>
<keyword evidence="2" id="KW-0238">DNA-binding</keyword>
<proteinExistence type="predicted"/>
<evidence type="ECO:0000256" key="2">
    <source>
        <dbReference type="ARBA" id="ARBA00023125"/>
    </source>
</evidence>
<dbReference type="PROSITE" id="PS50932">
    <property type="entry name" value="HTH_LACI_2"/>
    <property type="match status" value="1"/>
</dbReference>
<dbReference type="Proteomes" id="UP000031838">
    <property type="component" value="Chromosome 1"/>
</dbReference>
<feature type="region of interest" description="Disordered" evidence="4">
    <location>
        <begin position="1"/>
        <end position="34"/>
    </location>
</feature>
<sequence>MRDAATTAQHAGVRPERQFPEPMSANHDSLPEPGAPVRMADVARLAGVSKMSVSRVLTGQHVSDVTRERVMDAVRRTGYVADAVAGALSSGRNNVIAVVVPSLSSSNFADTVRGINDVVETRNLRLLLANTDYIAEREESLIRSLLSHQPRGIVVTGGHHTPEARAMLEQAGIPVIETWELPGRPIDRVVGFSNEDAAQAMTRYLYERGYRRIGFIGSSSLLDLRGIARRNGYLAAVEQAGLHAPRDVVRPTPANDMAHGAAMGHSSAALNQLLAEWPDTDAVMCTSDIHAFGAIMACHRLGLTVPGDLAVAGFGDFEVSRHCYPTITTISVDAYGIGHSTGQSLLAAIDGSERPNVSRREIASVQAQRQQHDAPPLIRIPYEVVARESA</sequence>